<dbReference type="EMBL" id="JXYS01000005">
    <property type="protein sequence ID" value="KJF18793.1"/>
    <property type="molecule type" value="Genomic_DNA"/>
</dbReference>
<dbReference type="PANTHER" id="PTHR33525:SF4">
    <property type="entry name" value="CYCLIC DI-GMP PHOSPHODIESTERASE CDGJ"/>
    <property type="match status" value="1"/>
</dbReference>
<dbReference type="OrthoDB" id="9804751at2"/>
<accession>A0A0D8HLJ2</accession>
<proteinExistence type="predicted"/>
<name>A0A0D8HLJ2_9ACTN</name>
<dbReference type="Pfam" id="PF08668">
    <property type="entry name" value="HDOD"/>
    <property type="match status" value="1"/>
</dbReference>
<sequence length="124" mass="13589">MSQLPSLIEGRTIEPTAIANARLLARLDSPDASLNEIEAVVRNDPSLAHRLLKVAADGSSNGLARRVRSLREAITLVGWRKLKDWVMLLSLSDPIDSFEAQFNSALLRAKLCESLTLLLLLQSA</sequence>
<protein>
    <submittedName>
        <fullName evidence="2">HDOD domain protein</fullName>
    </submittedName>
</protein>
<dbReference type="InterPro" id="IPR052340">
    <property type="entry name" value="RNase_Y/CdgJ"/>
</dbReference>
<dbReference type="STRING" id="1280514.AXFE_02890"/>
<dbReference type="RefSeq" id="WP_160291683.1">
    <property type="nucleotide sequence ID" value="NZ_JXYS01000005.1"/>
</dbReference>
<dbReference type="PANTHER" id="PTHR33525">
    <property type="match status" value="1"/>
</dbReference>
<dbReference type="AlphaFoldDB" id="A0A0D8HLJ2"/>
<dbReference type="Proteomes" id="UP000032360">
    <property type="component" value="Unassembled WGS sequence"/>
</dbReference>
<keyword evidence="3" id="KW-1185">Reference proteome</keyword>
<gene>
    <name evidence="2" type="ORF">AXFE_02890</name>
</gene>
<evidence type="ECO:0000313" key="3">
    <source>
        <dbReference type="Proteomes" id="UP000032360"/>
    </source>
</evidence>
<dbReference type="PROSITE" id="PS51833">
    <property type="entry name" value="HDOD"/>
    <property type="match status" value="1"/>
</dbReference>
<reference evidence="2 3" key="1">
    <citation type="submission" date="2015-01" db="EMBL/GenBank/DDBJ databases">
        <title>Draft genome of the acidophilic iron oxidizer Acidithrix ferrooxidans strain Py-F3.</title>
        <authorList>
            <person name="Poehlein A."/>
            <person name="Eisen S."/>
            <person name="Schloemann M."/>
            <person name="Johnson B.D."/>
            <person name="Daniel R."/>
            <person name="Muehling M."/>
        </authorList>
    </citation>
    <scope>NUCLEOTIDE SEQUENCE [LARGE SCALE GENOMIC DNA]</scope>
    <source>
        <strain evidence="2 3">Py-F3</strain>
    </source>
</reference>
<comment type="caution">
    <text evidence="2">The sequence shown here is derived from an EMBL/GenBank/DDBJ whole genome shotgun (WGS) entry which is preliminary data.</text>
</comment>
<feature type="domain" description="HDOD" evidence="1">
    <location>
        <begin position="13"/>
        <end position="124"/>
    </location>
</feature>
<dbReference type="Gene3D" id="1.10.3210.10">
    <property type="entry name" value="Hypothetical protein af1432"/>
    <property type="match status" value="1"/>
</dbReference>
<evidence type="ECO:0000259" key="1">
    <source>
        <dbReference type="PROSITE" id="PS51833"/>
    </source>
</evidence>
<evidence type="ECO:0000313" key="2">
    <source>
        <dbReference type="EMBL" id="KJF18793.1"/>
    </source>
</evidence>
<dbReference type="SUPFAM" id="SSF109604">
    <property type="entry name" value="HD-domain/PDEase-like"/>
    <property type="match status" value="1"/>
</dbReference>
<organism evidence="2 3">
    <name type="scientific">Acidithrix ferrooxidans</name>
    <dbReference type="NCBI Taxonomy" id="1280514"/>
    <lineage>
        <taxon>Bacteria</taxon>
        <taxon>Bacillati</taxon>
        <taxon>Actinomycetota</taxon>
        <taxon>Acidimicrobiia</taxon>
        <taxon>Acidimicrobiales</taxon>
        <taxon>Acidimicrobiaceae</taxon>
        <taxon>Acidithrix</taxon>
    </lineage>
</organism>
<dbReference type="InterPro" id="IPR013976">
    <property type="entry name" value="HDOD"/>
</dbReference>